<feature type="compositionally biased region" description="Basic and acidic residues" evidence="5">
    <location>
        <begin position="1"/>
        <end position="45"/>
    </location>
</feature>
<dbReference type="InterPro" id="IPR017871">
    <property type="entry name" value="ABC_transporter-like_CS"/>
</dbReference>
<dbReference type="SMART" id="SM00717">
    <property type="entry name" value="SANT"/>
    <property type="match status" value="1"/>
</dbReference>
<accession>A0A7S0GZ80</accession>
<dbReference type="FunFam" id="3.40.50.300:FF:000104">
    <property type="entry name" value="ATP-binding cassette sub-family F member 3"/>
    <property type="match status" value="1"/>
</dbReference>
<dbReference type="CDD" id="cd03221">
    <property type="entry name" value="ABCF_EF-3"/>
    <property type="match status" value="2"/>
</dbReference>
<reference evidence="7" key="1">
    <citation type="submission" date="2021-01" db="EMBL/GenBank/DDBJ databases">
        <authorList>
            <person name="Corre E."/>
            <person name="Pelletier E."/>
            <person name="Niang G."/>
            <person name="Scheremetjew M."/>
            <person name="Finn R."/>
            <person name="Kale V."/>
            <person name="Holt S."/>
            <person name="Cochrane G."/>
            <person name="Meng A."/>
            <person name="Brown T."/>
            <person name="Cohen L."/>
        </authorList>
    </citation>
    <scope>NUCLEOTIDE SEQUENCE</scope>
    <source>
        <strain evidence="7">CCAC1681</strain>
    </source>
</reference>
<evidence type="ECO:0000259" key="6">
    <source>
        <dbReference type="PROSITE" id="PS50893"/>
    </source>
</evidence>
<evidence type="ECO:0000256" key="1">
    <source>
        <dbReference type="ARBA" id="ARBA00022737"/>
    </source>
</evidence>
<evidence type="ECO:0000256" key="2">
    <source>
        <dbReference type="ARBA" id="ARBA00022741"/>
    </source>
</evidence>
<feature type="domain" description="ABC transporter" evidence="6">
    <location>
        <begin position="200"/>
        <end position="457"/>
    </location>
</feature>
<dbReference type="PANTHER" id="PTHR19211:SF14">
    <property type="entry name" value="ATP-BINDING CASSETTE SUB-FAMILY F MEMBER 1"/>
    <property type="match status" value="1"/>
</dbReference>
<keyword evidence="2" id="KW-0547">Nucleotide-binding</keyword>
<gene>
    <name evidence="7" type="ORF">MSP1401_LOCUS9415</name>
</gene>
<dbReference type="InterPro" id="IPR001005">
    <property type="entry name" value="SANT/Myb"/>
</dbReference>
<organism evidence="7">
    <name type="scientific">Micromonas pusilla</name>
    <name type="common">Picoplanktonic green alga</name>
    <name type="synonym">Chromulina pusilla</name>
    <dbReference type="NCBI Taxonomy" id="38833"/>
    <lineage>
        <taxon>Eukaryota</taxon>
        <taxon>Viridiplantae</taxon>
        <taxon>Chlorophyta</taxon>
        <taxon>Mamiellophyceae</taxon>
        <taxon>Mamiellales</taxon>
        <taxon>Mamiellaceae</taxon>
        <taxon>Micromonas</taxon>
    </lineage>
</organism>
<feature type="compositionally biased region" description="Basic and acidic residues" evidence="5">
    <location>
        <begin position="60"/>
        <end position="69"/>
    </location>
</feature>
<feature type="compositionally biased region" description="Basic and acidic residues" evidence="5">
    <location>
        <begin position="761"/>
        <end position="789"/>
    </location>
</feature>
<dbReference type="InterPro" id="IPR050611">
    <property type="entry name" value="ABCF"/>
</dbReference>
<evidence type="ECO:0000256" key="4">
    <source>
        <dbReference type="ARBA" id="ARBA00061344"/>
    </source>
</evidence>
<dbReference type="PROSITE" id="PS00211">
    <property type="entry name" value="ABC_TRANSPORTER_1"/>
    <property type="match status" value="2"/>
</dbReference>
<dbReference type="InterPro" id="IPR003439">
    <property type="entry name" value="ABC_transporter-like_ATP-bd"/>
</dbReference>
<dbReference type="PANTHER" id="PTHR19211">
    <property type="entry name" value="ATP-BINDING TRANSPORT PROTEIN-RELATED"/>
    <property type="match status" value="1"/>
</dbReference>
<evidence type="ECO:0000313" key="7">
    <source>
        <dbReference type="EMBL" id="CAD8446223.1"/>
    </source>
</evidence>
<sequence length="851" mass="94635">MGLTRKEREKEEEAERKAEEKAAKKAELAAKRAARDAEKAAKLAEKAAGSSDGAPSVTKTDNDGEKAEDAWTADESEALVDGLRANPRGMHDTEQKRWETIAGGAGLEKRTDALACVEHYKYLLRKLKAAKAVQKLKKKPMRNVKKEQEEAARAKRAAAELKRLEELRVANGGRLSAEELGFFIRSGPDANRRANSNMDIQINGVQLYGGKQELLQDAVLKLVHGTKYGLVGRNGTGKSTLLHAISERRIPMPEHIHIIHVEQEAAPSDKSALQTVLDTDEERNYLLEIERILLEAGDNAEFDDEGVPIGKVKESHEGIDLNEVYDRLDEIGSDEAVARAGAILGGLGFDAADQAKATKEFSGGWRMRISLAQALFMTPDLLLLDEPTNHLDVHALTWLEEFLQRWEKTVVIVSHDRGFLNDTTTATMFLHNKRLRYYGGNYDTFVKVRSEHRANEEATQRNQAQREGHLKNFIQKFGQGHKKMVKQAQCRMKMLAKLQEEKVDVDYDDPYLRLNFPSATPLPPPCISVMNVSFGYEGYQTLYEGLDFGLDMDSRVAIVGPNGAGKSTFLKLLEGDILPTKGWVNRHTKLRLARFSQHHLESMDLEQDCVAHMKSLDNEMPLETARAYLGRFGLSGELATKPVKFLSGGQKSRLAFAELAWKQPHIMLLDEPTNHLDLETIEALAMALNNFEGGVVLVSHDERLISLVVDEIWQVKKGDMLCVPPQPGYVRVFNGSFEEYKEKLRKEFDGGSLLTNKKKKEKAEKEARERAEKKAGATHKTPAEAEKAKKASAPAKPAGEITLERRGGDAPPARVVEPPSKGMTGSTGGYVPPHLRNVAPPEGVKDAWDDD</sequence>
<feature type="region of interest" description="Disordered" evidence="5">
    <location>
        <begin position="755"/>
        <end position="851"/>
    </location>
</feature>
<evidence type="ECO:0000256" key="5">
    <source>
        <dbReference type="SAM" id="MobiDB-lite"/>
    </source>
</evidence>
<dbReference type="InterPro" id="IPR003593">
    <property type="entry name" value="AAA+_ATPase"/>
</dbReference>
<evidence type="ECO:0000256" key="3">
    <source>
        <dbReference type="ARBA" id="ARBA00022840"/>
    </source>
</evidence>
<dbReference type="AlphaFoldDB" id="A0A7S0GZ80"/>
<feature type="domain" description="ABC transporter" evidence="6">
    <location>
        <begin position="527"/>
        <end position="742"/>
    </location>
</feature>
<comment type="similarity">
    <text evidence="4">Belongs to the ABC transporter superfamily. ABCF family. EF3 (TC 3.A.1.121) subfamily.</text>
</comment>
<dbReference type="CDD" id="cd00167">
    <property type="entry name" value="SANT"/>
    <property type="match status" value="1"/>
</dbReference>
<dbReference type="Pfam" id="PF12848">
    <property type="entry name" value="ABC_tran_Xtn"/>
    <property type="match status" value="1"/>
</dbReference>
<dbReference type="Gene3D" id="3.40.50.300">
    <property type="entry name" value="P-loop containing nucleotide triphosphate hydrolases"/>
    <property type="match status" value="2"/>
</dbReference>
<keyword evidence="3" id="KW-0067">ATP-binding</keyword>
<dbReference type="GO" id="GO:0016887">
    <property type="term" value="F:ATP hydrolysis activity"/>
    <property type="evidence" value="ECO:0007669"/>
    <property type="project" value="InterPro"/>
</dbReference>
<dbReference type="Pfam" id="PF00005">
    <property type="entry name" value="ABC_tran"/>
    <property type="match status" value="2"/>
</dbReference>
<dbReference type="Gene3D" id="1.10.10.60">
    <property type="entry name" value="Homeodomain-like"/>
    <property type="match status" value="1"/>
</dbReference>
<dbReference type="GO" id="GO:0005524">
    <property type="term" value="F:ATP binding"/>
    <property type="evidence" value="ECO:0007669"/>
    <property type="project" value="UniProtKB-KW"/>
</dbReference>
<protein>
    <recommendedName>
        <fullName evidence="6">ABC transporter domain-containing protein</fullName>
    </recommendedName>
</protein>
<dbReference type="PROSITE" id="PS50893">
    <property type="entry name" value="ABC_TRANSPORTER_2"/>
    <property type="match status" value="2"/>
</dbReference>
<dbReference type="InterPro" id="IPR032781">
    <property type="entry name" value="ABC_tran_Xtn"/>
</dbReference>
<dbReference type="FunFam" id="3.40.50.300:FF:000011">
    <property type="entry name" value="Putative ABC transporter ATP-binding component"/>
    <property type="match status" value="1"/>
</dbReference>
<keyword evidence="1" id="KW-0677">Repeat</keyword>
<dbReference type="InterPro" id="IPR027417">
    <property type="entry name" value="P-loop_NTPase"/>
</dbReference>
<proteinExistence type="inferred from homology"/>
<feature type="region of interest" description="Disordered" evidence="5">
    <location>
        <begin position="1"/>
        <end position="75"/>
    </location>
</feature>
<name>A0A7S0GZ80_MICPS</name>
<dbReference type="SUPFAM" id="SSF52540">
    <property type="entry name" value="P-loop containing nucleoside triphosphate hydrolases"/>
    <property type="match status" value="2"/>
</dbReference>
<dbReference type="SMART" id="SM00382">
    <property type="entry name" value="AAA"/>
    <property type="match status" value="2"/>
</dbReference>
<dbReference type="EMBL" id="HBEN01011341">
    <property type="protein sequence ID" value="CAD8446223.1"/>
    <property type="molecule type" value="Transcribed_RNA"/>
</dbReference>